<dbReference type="PROSITE" id="PS51379">
    <property type="entry name" value="4FE4S_FER_2"/>
    <property type="match status" value="1"/>
</dbReference>
<organism evidence="9 10">
    <name type="scientific">Nitratidesulfovibrio liaohensis</name>
    <dbReference type="NCBI Taxonomy" id="2604158"/>
    <lineage>
        <taxon>Bacteria</taxon>
        <taxon>Pseudomonadati</taxon>
        <taxon>Thermodesulfobacteriota</taxon>
        <taxon>Desulfovibrionia</taxon>
        <taxon>Desulfovibrionales</taxon>
        <taxon>Desulfovibrionaceae</taxon>
        <taxon>Nitratidesulfovibrio</taxon>
    </lineage>
</organism>
<reference evidence="9" key="1">
    <citation type="submission" date="2023-09" db="EMBL/GenBank/DDBJ databases">
        <authorList>
            <consortium name="CW5 consortium"/>
            <person name="Lu C.-W."/>
        </authorList>
    </citation>
    <scope>NUCLEOTIDE SEQUENCE</scope>
    <source>
        <strain evidence="9">KPS</strain>
    </source>
</reference>
<evidence type="ECO:0000256" key="1">
    <source>
        <dbReference type="ARBA" id="ARBA00022448"/>
    </source>
</evidence>
<keyword evidence="3" id="KW-0479">Metal-binding</keyword>
<dbReference type="RefSeq" id="WP_309541388.1">
    <property type="nucleotide sequence ID" value="NZ_CP133659.1"/>
</dbReference>
<proteinExistence type="predicted"/>
<feature type="transmembrane region" description="Helical" evidence="7">
    <location>
        <begin position="41"/>
        <end position="59"/>
    </location>
</feature>
<keyword evidence="7" id="KW-1133">Transmembrane helix</keyword>
<evidence type="ECO:0000313" key="9">
    <source>
        <dbReference type="EMBL" id="WMW65379.1"/>
    </source>
</evidence>
<dbReference type="EMBL" id="CP133659">
    <property type="protein sequence ID" value="WMW65379.1"/>
    <property type="molecule type" value="Genomic_DNA"/>
</dbReference>
<keyword evidence="4" id="KW-0249">Electron transport</keyword>
<feature type="transmembrane region" description="Helical" evidence="7">
    <location>
        <begin position="183"/>
        <end position="205"/>
    </location>
</feature>
<dbReference type="InterPro" id="IPR051684">
    <property type="entry name" value="Electron_Trans/Redox"/>
</dbReference>
<dbReference type="Pfam" id="PF12801">
    <property type="entry name" value="Fer4_5"/>
    <property type="match status" value="2"/>
</dbReference>
<dbReference type="PANTHER" id="PTHR30176">
    <property type="entry name" value="FERREDOXIN-TYPE PROTEIN NAPH"/>
    <property type="match status" value="1"/>
</dbReference>
<name>A0ABY9R0Z3_9BACT</name>
<dbReference type="InterPro" id="IPR017896">
    <property type="entry name" value="4Fe4S_Fe-S-bd"/>
</dbReference>
<evidence type="ECO:0000256" key="3">
    <source>
        <dbReference type="ARBA" id="ARBA00022723"/>
    </source>
</evidence>
<keyword evidence="7" id="KW-0812">Transmembrane</keyword>
<keyword evidence="10" id="KW-1185">Reference proteome</keyword>
<protein>
    <submittedName>
        <fullName evidence="9">4Fe-4S binding protein</fullName>
    </submittedName>
</protein>
<keyword evidence="1" id="KW-0813">Transport</keyword>
<keyword evidence="5" id="KW-0408">Iron</keyword>
<gene>
    <name evidence="9" type="ORF">KPS_003504</name>
</gene>
<dbReference type="InterPro" id="IPR017900">
    <property type="entry name" value="4Fe4S_Fe_S_CS"/>
</dbReference>
<dbReference type="SUPFAM" id="SSF54862">
    <property type="entry name" value="4Fe-4S ferredoxins"/>
    <property type="match status" value="1"/>
</dbReference>
<feature type="transmembrane region" description="Helical" evidence="7">
    <location>
        <begin position="90"/>
        <end position="110"/>
    </location>
</feature>
<dbReference type="Proteomes" id="UP001180616">
    <property type="component" value="Chromosome"/>
</dbReference>
<evidence type="ECO:0000256" key="6">
    <source>
        <dbReference type="ARBA" id="ARBA00023014"/>
    </source>
</evidence>
<evidence type="ECO:0000313" key="10">
    <source>
        <dbReference type="Proteomes" id="UP001180616"/>
    </source>
</evidence>
<sequence>MSDAGVNAVHATGGTANLTELKPRAVHQGARARAVRLWNRAAQAVMLLVIGQWSFYGIFRCPFVVPYISCQNCPVVACHGRLFTMFWGVWAGWLALAALFGRAFCGWACPGGTVNRLLGLFAPLRLKPGGLAARLLPFGKYGGLALALWAWFVLGQPRINVPIRTGEFFGAVALTFEHAMPLWLVRTWTVVGILSLGVAVSAAWCRFACPAGGVLEVVRRFAPFSVYKTDACNGCDKCRKVCYMATRPEETNCTNCGDCIGSCPQDCIGMGRKPR</sequence>
<evidence type="ECO:0000256" key="2">
    <source>
        <dbReference type="ARBA" id="ARBA00022485"/>
    </source>
</evidence>
<evidence type="ECO:0000256" key="7">
    <source>
        <dbReference type="SAM" id="Phobius"/>
    </source>
</evidence>
<evidence type="ECO:0000259" key="8">
    <source>
        <dbReference type="PROSITE" id="PS51379"/>
    </source>
</evidence>
<keyword evidence="2" id="KW-0004">4Fe-4S</keyword>
<evidence type="ECO:0000256" key="4">
    <source>
        <dbReference type="ARBA" id="ARBA00022982"/>
    </source>
</evidence>
<keyword evidence="6" id="KW-0411">Iron-sulfur</keyword>
<evidence type="ECO:0000256" key="5">
    <source>
        <dbReference type="ARBA" id="ARBA00023004"/>
    </source>
</evidence>
<dbReference type="PROSITE" id="PS00198">
    <property type="entry name" value="4FE4S_FER_1"/>
    <property type="match status" value="1"/>
</dbReference>
<feature type="domain" description="4Fe-4S ferredoxin-type" evidence="8">
    <location>
        <begin position="244"/>
        <end position="273"/>
    </location>
</feature>
<keyword evidence="7" id="KW-0472">Membrane</keyword>
<feature type="transmembrane region" description="Helical" evidence="7">
    <location>
        <begin position="131"/>
        <end position="152"/>
    </location>
</feature>
<accession>A0ABY9R0Z3</accession>
<dbReference type="PANTHER" id="PTHR30176:SF3">
    <property type="entry name" value="FERREDOXIN-TYPE PROTEIN NAPH"/>
    <property type="match status" value="1"/>
</dbReference>